<evidence type="ECO:0000313" key="3">
    <source>
        <dbReference type="Proteomes" id="UP001500967"/>
    </source>
</evidence>
<reference evidence="2 3" key="1">
    <citation type="journal article" date="2019" name="Int. J. Syst. Evol. Microbiol.">
        <title>The Global Catalogue of Microorganisms (GCM) 10K type strain sequencing project: providing services to taxonomists for standard genome sequencing and annotation.</title>
        <authorList>
            <consortium name="The Broad Institute Genomics Platform"/>
            <consortium name="The Broad Institute Genome Sequencing Center for Infectious Disease"/>
            <person name="Wu L."/>
            <person name="Ma J."/>
        </authorList>
    </citation>
    <scope>NUCLEOTIDE SEQUENCE [LARGE SCALE GENOMIC DNA]</scope>
    <source>
        <strain evidence="2 3">JCM 10425</strain>
    </source>
</reference>
<sequence>MVSFWSRAVVALWALAGLLVLLQPNTGVLTFVAVALLAALALRQVGIQLPALPPSRLAAAARRATYRGAPRHRDPDARGHSRPRAPTLRAA</sequence>
<comment type="caution">
    <text evidence="2">The sequence shown here is derived from an EMBL/GenBank/DDBJ whole genome shotgun (WGS) entry which is preliminary data.</text>
</comment>
<keyword evidence="3" id="KW-1185">Reference proteome</keyword>
<dbReference type="Proteomes" id="UP001500967">
    <property type="component" value="Unassembled WGS sequence"/>
</dbReference>
<dbReference type="EMBL" id="BAAAGX010000015">
    <property type="protein sequence ID" value="GAA0249647.1"/>
    <property type="molecule type" value="Genomic_DNA"/>
</dbReference>
<gene>
    <name evidence="2" type="ORF">GCM10009539_38600</name>
</gene>
<accession>A0ABN0UGF6</accession>
<evidence type="ECO:0000256" key="1">
    <source>
        <dbReference type="SAM" id="MobiDB-lite"/>
    </source>
</evidence>
<feature type="region of interest" description="Disordered" evidence="1">
    <location>
        <begin position="62"/>
        <end position="91"/>
    </location>
</feature>
<dbReference type="RefSeq" id="WP_344650238.1">
    <property type="nucleotide sequence ID" value="NZ_BAAAGX010000015.1"/>
</dbReference>
<name>A0ABN0UGF6_9ACTN</name>
<protein>
    <submittedName>
        <fullName evidence="2">Uncharacterized protein</fullName>
    </submittedName>
</protein>
<dbReference type="Pfam" id="PF19950">
    <property type="entry name" value="DUF6412"/>
    <property type="match status" value="1"/>
</dbReference>
<evidence type="ECO:0000313" key="2">
    <source>
        <dbReference type="EMBL" id="GAA0249647.1"/>
    </source>
</evidence>
<organism evidence="2 3">
    <name type="scientific">Cryptosporangium japonicum</name>
    <dbReference type="NCBI Taxonomy" id="80872"/>
    <lineage>
        <taxon>Bacteria</taxon>
        <taxon>Bacillati</taxon>
        <taxon>Actinomycetota</taxon>
        <taxon>Actinomycetes</taxon>
        <taxon>Cryptosporangiales</taxon>
        <taxon>Cryptosporangiaceae</taxon>
        <taxon>Cryptosporangium</taxon>
    </lineage>
</organism>
<proteinExistence type="predicted"/>
<dbReference type="InterPro" id="IPR045635">
    <property type="entry name" value="DUF6412"/>
</dbReference>